<feature type="domain" description="DUF6444" evidence="3">
    <location>
        <begin position="20"/>
        <end position="82"/>
    </location>
</feature>
<feature type="region of interest" description="Disordered" evidence="1">
    <location>
        <begin position="45"/>
        <end position="88"/>
    </location>
</feature>
<dbReference type="PANTHER" id="PTHR33678:SF2">
    <property type="match status" value="1"/>
</dbReference>
<dbReference type="NCBIfam" id="NF033517">
    <property type="entry name" value="transpos_IS66"/>
    <property type="match status" value="1"/>
</dbReference>
<sequence length="459" mass="52822">MADKREIEISLKVLEKAPRETLIQIIQFLLEKNARLEQRIDELEARLNQDSSNSNQPPSSDSPYKKKPKTKKRKKRKPRQGYRQKLLEPTEVKPVLPGRCPCGCTEFDDQQPYYTHQHIELPEIVMSVMHFVLYQGRCTNCGKVVKGYTPQEYQTGYGPRLSALMAEIGGIDGNSRETIQTFLSSVLGVPISQGAIQKVIDRASKAIAPHYEAIKETVRTTKINHLDETPWYDGGKLKWLWVMANTTASFFMIHTNRSKEAFENLIGTWSGILVSDNYAVYQKWANLRQNCLAHLIRKAKGLAQRADPELCRCGAWAQKELKLLCSWDKDPPTMGEWQTFYARLCRLIALYRDSKSEAGTFARSIEKHMDSLFTFLLEEGVDPTNNFAERIIRFAVLWRKRSQGTNSDKGCRWVERILSLRQTCRLQGRSTFVTLVDAFGCYFKEQEPDLVWIRQAARQ</sequence>
<feature type="compositionally biased region" description="Basic residues" evidence="1">
    <location>
        <begin position="65"/>
        <end position="82"/>
    </location>
</feature>
<reference evidence="4" key="1">
    <citation type="submission" date="2018-06" db="EMBL/GenBank/DDBJ databases">
        <authorList>
            <person name="Zhirakovskaya E."/>
        </authorList>
    </citation>
    <scope>NUCLEOTIDE SEQUENCE</scope>
</reference>
<dbReference type="InterPro" id="IPR052344">
    <property type="entry name" value="Transposase-related"/>
</dbReference>
<evidence type="ECO:0000259" key="2">
    <source>
        <dbReference type="Pfam" id="PF03050"/>
    </source>
</evidence>
<dbReference type="Pfam" id="PF20042">
    <property type="entry name" value="DUF6444"/>
    <property type="match status" value="1"/>
</dbReference>
<accession>A0A3B0VEL6</accession>
<dbReference type="Pfam" id="PF03050">
    <property type="entry name" value="DDE_Tnp_IS66"/>
    <property type="match status" value="1"/>
</dbReference>
<evidence type="ECO:0000313" key="4">
    <source>
        <dbReference type="EMBL" id="VAW41361.1"/>
    </source>
</evidence>
<organism evidence="4">
    <name type="scientific">hydrothermal vent metagenome</name>
    <dbReference type="NCBI Taxonomy" id="652676"/>
    <lineage>
        <taxon>unclassified sequences</taxon>
        <taxon>metagenomes</taxon>
        <taxon>ecological metagenomes</taxon>
    </lineage>
</organism>
<feature type="compositionally biased region" description="Low complexity" evidence="1">
    <location>
        <begin position="48"/>
        <end position="62"/>
    </location>
</feature>
<name>A0A3B0VEL6_9ZZZZ</name>
<dbReference type="InterPro" id="IPR045618">
    <property type="entry name" value="DUF6444"/>
</dbReference>
<protein>
    <recommendedName>
        <fullName evidence="5">Mobile element protein</fullName>
    </recommendedName>
</protein>
<evidence type="ECO:0008006" key="5">
    <source>
        <dbReference type="Google" id="ProtNLM"/>
    </source>
</evidence>
<feature type="domain" description="Transposase IS66 central" evidence="2">
    <location>
        <begin position="181"/>
        <end position="411"/>
    </location>
</feature>
<evidence type="ECO:0000259" key="3">
    <source>
        <dbReference type="Pfam" id="PF20042"/>
    </source>
</evidence>
<dbReference type="AlphaFoldDB" id="A0A3B0VEL6"/>
<dbReference type="InterPro" id="IPR004291">
    <property type="entry name" value="Transposase_IS66_central"/>
</dbReference>
<dbReference type="PANTHER" id="PTHR33678">
    <property type="entry name" value="BLL1576 PROTEIN"/>
    <property type="match status" value="1"/>
</dbReference>
<gene>
    <name evidence="4" type="ORF">MNBD_DELTA03-1338</name>
</gene>
<dbReference type="EMBL" id="UOEX01000380">
    <property type="protein sequence ID" value="VAW41361.1"/>
    <property type="molecule type" value="Genomic_DNA"/>
</dbReference>
<proteinExistence type="predicted"/>
<evidence type="ECO:0000256" key="1">
    <source>
        <dbReference type="SAM" id="MobiDB-lite"/>
    </source>
</evidence>